<protein>
    <recommendedName>
        <fullName evidence="4">Lipoprotein</fullName>
    </recommendedName>
</protein>
<organism evidence="2 3">
    <name type="scientific">Sulfurovum riftiae</name>
    <dbReference type="NCBI Taxonomy" id="1630136"/>
    <lineage>
        <taxon>Bacteria</taxon>
        <taxon>Pseudomonadati</taxon>
        <taxon>Campylobacterota</taxon>
        <taxon>Epsilonproteobacteria</taxon>
        <taxon>Campylobacterales</taxon>
        <taxon>Sulfurovaceae</taxon>
        <taxon>Sulfurovum</taxon>
    </lineage>
</organism>
<comment type="caution">
    <text evidence="2">The sequence shown here is derived from an EMBL/GenBank/DDBJ whole genome shotgun (WGS) entry which is preliminary data.</text>
</comment>
<keyword evidence="1" id="KW-0732">Signal</keyword>
<evidence type="ECO:0008006" key="4">
    <source>
        <dbReference type="Google" id="ProtNLM"/>
    </source>
</evidence>
<feature type="chain" id="PRO_5007578387" description="Lipoprotein" evidence="1">
    <location>
        <begin position="26"/>
        <end position="112"/>
    </location>
</feature>
<dbReference type="STRING" id="1630136.AS592_03000"/>
<dbReference type="RefSeq" id="WP_067332124.1">
    <property type="nucleotide sequence ID" value="NZ_LNKT01000067.1"/>
</dbReference>
<keyword evidence="3" id="KW-1185">Reference proteome</keyword>
<reference evidence="2 3" key="1">
    <citation type="submission" date="2015-11" db="EMBL/GenBank/DDBJ databases">
        <title>Draft genome of Sulfurovum riftiae 1812E, a member of the Epsilonproteobacteria isolated from the tube of the deep-sea hydrothermal vent tubewom Riftia pachyptila.</title>
        <authorList>
            <person name="Vetriani C."/>
            <person name="Giovannelli D."/>
        </authorList>
    </citation>
    <scope>NUCLEOTIDE SEQUENCE [LARGE SCALE GENOMIC DNA]</scope>
    <source>
        <strain evidence="2 3">1812E</strain>
    </source>
</reference>
<dbReference type="OrthoDB" id="5540985at2"/>
<dbReference type="PROSITE" id="PS51257">
    <property type="entry name" value="PROKAR_LIPOPROTEIN"/>
    <property type="match status" value="1"/>
</dbReference>
<gene>
    <name evidence="2" type="ORF">AS592_03000</name>
</gene>
<feature type="signal peptide" evidence="1">
    <location>
        <begin position="1"/>
        <end position="25"/>
    </location>
</feature>
<dbReference type="Proteomes" id="UP000075359">
    <property type="component" value="Unassembled WGS sequence"/>
</dbReference>
<evidence type="ECO:0000313" key="3">
    <source>
        <dbReference type="Proteomes" id="UP000075359"/>
    </source>
</evidence>
<dbReference type="AlphaFoldDB" id="A0A151CDX8"/>
<evidence type="ECO:0000313" key="2">
    <source>
        <dbReference type="EMBL" id="KYJ85721.1"/>
    </source>
</evidence>
<evidence type="ECO:0000256" key="1">
    <source>
        <dbReference type="SAM" id="SignalP"/>
    </source>
</evidence>
<name>A0A151CDX8_9BACT</name>
<proteinExistence type="predicted"/>
<accession>A0A151CDX8</accession>
<sequence>MKAKTLLTFAATVAIGLSFTGCASTAENMRAQGYGPDYSQGFGDGCQSGKRAGGSMFDQFKKDVRRYDSNHKYREGWEDGYKECKSEEKQLMRSIEDANRDQAIRDSGKYRY</sequence>
<dbReference type="EMBL" id="LNKT01000067">
    <property type="protein sequence ID" value="KYJ85721.1"/>
    <property type="molecule type" value="Genomic_DNA"/>
</dbReference>